<reference evidence="1" key="1">
    <citation type="journal article" date="2020" name="Stud. Mycol.">
        <title>101 Dothideomycetes genomes: a test case for predicting lifestyles and emergence of pathogens.</title>
        <authorList>
            <person name="Haridas S."/>
            <person name="Albert R."/>
            <person name="Binder M."/>
            <person name="Bloem J."/>
            <person name="Labutti K."/>
            <person name="Salamov A."/>
            <person name="Andreopoulos B."/>
            <person name="Baker S."/>
            <person name="Barry K."/>
            <person name="Bills G."/>
            <person name="Bluhm B."/>
            <person name="Cannon C."/>
            <person name="Castanera R."/>
            <person name="Culley D."/>
            <person name="Daum C."/>
            <person name="Ezra D."/>
            <person name="Gonzalez J."/>
            <person name="Henrissat B."/>
            <person name="Kuo A."/>
            <person name="Liang C."/>
            <person name="Lipzen A."/>
            <person name="Lutzoni F."/>
            <person name="Magnuson J."/>
            <person name="Mondo S."/>
            <person name="Nolan M."/>
            <person name="Ohm R."/>
            <person name="Pangilinan J."/>
            <person name="Park H.-J."/>
            <person name="Ramirez L."/>
            <person name="Alfaro M."/>
            <person name="Sun H."/>
            <person name="Tritt A."/>
            <person name="Yoshinaga Y."/>
            <person name="Zwiers L.-H."/>
            <person name="Turgeon B."/>
            <person name="Goodwin S."/>
            <person name="Spatafora J."/>
            <person name="Crous P."/>
            <person name="Grigoriev I."/>
        </authorList>
    </citation>
    <scope>NUCLEOTIDE SEQUENCE</scope>
    <source>
        <strain evidence="1">CBS 119925</strain>
    </source>
</reference>
<proteinExistence type="predicted"/>
<name>A0A6A6V8W9_9PLEO</name>
<keyword evidence="2" id="KW-1185">Reference proteome</keyword>
<dbReference type="AlphaFoldDB" id="A0A6A6V8W9"/>
<evidence type="ECO:0000313" key="1">
    <source>
        <dbReference type="EMBL" id="KAF2746139.1"/>
    </source>
</evidence>
<dbReference type="OrthoDB" id="4708870at2759"/>
<accession>A0A6A6V8W9</accession>
<sequence length="392" mass="44868">MGGLAFVDAGISGASLNVPRLPPDVYKEMIAQLRPKLQQLFNNVVIPREGPGKTDHGDIDFLVEGALCTSDSSAFQTLIGEAIGATHFRENGGTKTYAVPHVRDPEKHVQVDVEICPGEGTPEGPELLKWTLFMKSDSDLVQIIGICHTPLGITCNDKGMHVRVKEIEPYDRKKSLLFLTRNPHQALQFFGLDAPKYFAGFESEEDLFRWVSQGRFFSKREFENRRENGNDRARQRKRGMYRGFIEEFVPSLEEPSTPGRIWTREQVLQEALSTFDKQNEYQSMVRWHEIRERDIAIWARVREILPASNSLNATLRSLRRWVIFSDGKPSIAPDAMLDNHPVWGEVVVDEDDVLSWVWQNWQEVKALEKARVVGLLWLKFVRLRLLICLTEP</sequence>
<gene>
    <name evidence="1" type="ORF">M011DRAFT_405197</name>
</gene>
<organism evidence="1 2">
    <name type="scientific">Sporormia fimetaria CBS 119925</name>
    <dbReference type="NCBI Taxonomy" id="1340428"/>
    <lineage>
        <taxon>Eukaryota</taxon>
        <taxon>Fungi</taxon>
        <taxon>Dikarya</taxon>
        <taxon>Ascomycota</taxon>
        <taxon>Pezizomycotina</taxon>
        <taxon>Dothideomycetes</taxon>
        <taxon>Pleosporomycetidae</taxon>
        <taxon>Pleosporales</taxon>
        <taxon>Sporormiaceae</taxon>
        <taxon>Sporormia</taxon>
    </lineage>
</organism>
<protein>
    <submittedName>
        <fullName evidence="1">Uncharacterized protein</fullName>
    </submittedName>
</protein>
<dbReference type="EMBL" id="MU006579">
    <property type="protein sequence ID" value="KAF2746139.1"/>
    <property type="molecule type" value="Genomic_DNA"/>
</dbReference>
<evidence type="ECO:0000313" key="2">
    <source>
        <dbReference type="Proteomes" id="UP000799440"/>
    </source>
</evidence>
<dbReference type="Proteomes" id="UP000799440">
    <property type="component" value="Unassembled WGS sequence"/>
</dbReference>